<accession>A0AA36I5B1</accession>
<dbReference type="InterPro" id="IPR002885">
    <property type="entry name" value="PPR_rpt"/>
</dbReference>
<dbReference type="AlphaFoldDB" id="A0AA36I5B1"/>
<keyword evidence="10" id="KW-1185">Reference proteome</keyword>
<keyword evidence="4" id="KW-0862">Zinc</keyword>
<dbReference type="PANTHER" id="PTHR47447">
    <property type="entry name" value="OS03G0856100 PROTEIN"/>
    <property type="match status" value="1"/>
</dbReference>
<dbReference type="Proteomes" id="UP001178507">
    <property type="component" value="Unassembled WGS sequence"/>
</dbReference>
<dbReference type="PROSITE" id="PS50096">
    <property type="entry name" value="IQ"/>
    <property type="match status" value="1"/>
</dbReference>
<feature type="repeat" description="PPR" evidence="6">
    <location>
        <begin position="292"/>
        <end position="326"/>
    </location>
</feature>
<dbReference type="NCBIfam" id="TIGR00756">
    <property type="entry name" value="PPR"/>
    <property type="match status" value="1"/>
</dbReference>
<dbReference type="PROSITE" id="PS50089">
    <property type="entry name" value="ZF_RING_2"/>
    <property type="match status" value="2"/>
</dbReference>
<feature type="domain" description="RING-type" evidence="8">
    <location>
        <begin position="509"/>
        <end position="551"/>
    </location>
</feature>
<evidence type="ECO:0000256" key="2">
    <source>
        <dbReference type="ARBA" id="ARBA00022737"/>
    </source>
</evidence>
<dbReference type="InterPro" id="IPR001841">
    <property type="entry name" value="Znf_RING"/>
</dbReference>
<dbReference type="InterPro" id="IPR027370">
    <property type="entry name" value="Znf-RING_euk"/>
</dbReference>
<dbReference type="PANTHER" id="PTHR47447:SF17">
    <property type="entry name" value="OS12G0638900 PROTEIN"/>
    <property type="match status" value="1"/>
</dbReference>
<evidence type="ECO:0000313" key="10">
    <source>
        <dbReference type="Proteomes" id="UP001178507"/>
    </source>
</evidence>
<dbReference type="PROSITE" id="PS51257">
    <property type="entry name" value="PROKAR_LIPOPROTEIN"/>
    <property type="match status" value="1"/>
</dbReference>
<evidence type="ECO:0000259" key="8">
    <source>
        <dbReference type="PROSITE" id="PS50089"/>
    </source>
</evidence>
<feature type="domain" description="RING-type" evidence="8">
    <location>
        <begin position="713"/>
        <end position="759"/>
    </location>
</feature>
<sequence length="807" mass="89609">MGRLTRPDIVTMNSAISACAKSSKWIKAIQLLDVSKHVQQGPDMFTYGAAIRACEGNWRVAVQLLDEMQEGKLQPNEVISASTVRACSRGNPEASIQLFESLKRKGIRQNKFSYTAALSACHVDQYLWSWSLWCLQEMKADGIEIDIGALNAVMGACQSAHYWGRLQKQDSQLVERVFEDVRYLQLAPDVITYSHAMAAAKEAGSWQRALELLNEAHADQLQPDSALYTHAISACASGSSWENALQLLAAAAALGPVTYHYSSAMAACAEATQWEQAVALVPEMAEASLEPEVVTYTALISAYLNGGHWPMALQLLSEMQRKDSQPNHITFTSGVKACMPSQNFAFAVRWKQEMERLGVQPYFTTYVYLVSLAAEVLVSDHLSAREDAERPMGPCVVTDGTRGEVWRAVALQAHLLGKPPRPNRTRSASARQDRPDPSPTARSDSTRSAPSAFRHAEISYDEKVRRHEASLTLAQRMGLVAPPAQPLTSEQWEQVKQASDQREDSTVPCSICLDDFRTRPQVILSCSHVFHGECLGSFERFAGKRHCPLCRCPYFDATIHHTGLMVWRKKCAGRIQKAWRGYKSRDELYSQLRQPDVRLGAPCMHRRFCGKALQALGGKLEKACEEHEDSLERFLQELDGSVAESSAALREGLCSFERLHATPMSSAGVHAASASSQEGQSSHPKSQSLPSKAEGEPSEWAAARRAVLSKVDCPICFQLCDLSSQGNRVELLSCSHVFHRTCLVSFESFHVFEVGPVCRQTYERRPWNLEARGEARPRPPRPGRGRDGRDGRGRQAAQRPNYRILHA</sequence>
<evidence type="ECO:0000256" key="6">
    <source>
        <dbReference type="PROSITE-ProRule" id="PRU00708"/>
    </source>
</evidence>
<keyword evidence="2" id="KW-0677">Repeat</keyword>
<dbReference type="SUPFAM" id="SSF57850">
    <property type="entry name" value="RING/U-box"/>
    <property type="match status" value="2"/>
</dbReference>
<organism evidence="9 10">
    <name type="scientific">Effrenium voratum</name>
    <dbReference type="NCBI Taxonomy" id="2562239"/>
    <lineage>
        <taxon>Eukaryota</taxon>
        <taxon>Sar</taxon>
        <taxon>Alveolata</taxon>
        <taxon>Dinophyceae</taxon>
        <taxon>Suessiales</taxon>
        <taxon>Symbiodiniaceae</taxon>
        <taxon>Effrenium</taxon>
    </lineage>
</organism>
<dbReference type="Gene3D" id="3.30.40.10">
    <property type="entry name" value="Zinc/RING finger domain, C3HC4 (zinc finger)"/>
    <property type="match status" value="2"/>
</dbReference>
<evidence type="ECO:0000256" key="5">
    <source>
        <dbReference type="PROSITE-ProRule" id="PRU00175"/>
    </source>
</evidence>
<proteinExistence type="predicted"/>
<feature type="compositionally biased region" description="Basic and acidic residues" evidence="7">
    <location>
        <begin position="784"/>
        <end position="793"/>
    </location>
</feature>
<dbReference type="InterPro" id="IPR013083">
    <property type="entry name" value="Znf_RING/FYVE/PHD"/>
</dbReference>
<name>A0AA36I5B1_9DINO</name>
<dbReference type="SMART" id="SM00184">
    <property type="entry name" value="RING"/>
    <property type="match status" value="2"/>
</dbReference>
<dbReference type="GO" id="GO:0008270">
    <property type="term" value="F:zinc ion binding"/>
    <property type="evidence" value="ECO:0007669"/>
    <property type="project" value="UniProtKB-KW"/>
</dbReference>
<dbReference type="InterPro" id="IPR011990">
    <property type="entry name" value="TPR-like_helical_dom_sf"/>
</dbReference>
<dbReference type="Pfam" id="PF13445">
    <property type="entry name" value="zf-RING_UBOX"/>
    <property type="match status" value="1"/>
</dbReference>
<feature type="region of interest" description="Disordered" evidence="7">
    <location>
        <begin position="769"/>
        <end position="807"/>
    </location>
</feature>
<feature type="compositionally biased region" description="Polar residues" evidence="7">
    <location>
        <begin position="440"/>
        <end position="449"/>
    </location>
</feature>
<dbReference type="Pfam" id="PF13812">
    <property type="entry name" value="PPR_3"/>
    <property type="match status" value="1"/>
</dbReference>
<keyword evidence="3 5" id="KW-0863">Zinc-finger</keyword>
<evidence type="ECO:0000256" key="7">
    <source>
        <dbReference type="SAM" id="MobiDB-lite"/>
    </source>
</evidence>
<evidence type="ECO:0000313" key="9">
    <source>
        <dbReference type="EMBL" id="CAJ1380468.1"/>
    </source>
</evidence>
<feature type="compositionally biased region" description="Low complexity" evidence="7">
    <location>
        <begin position="667"/>
        <end position="676"/>
    </location>
</feature>
<feature type="region of interest" description="Disordered" evidence="7">
    <location>
        <begin position="416"/>
        <end position="454"/>
    </location>
</feature>
<gene>
    <name evidence="9" type="ORF">EVOR1521_LOCUS8400</name>
</gene>
<dbReference type="Pfam" id="PF01535">
    <property type="entry name" value="PPR"/>
    <property type="match status" value="1"/>
</dbReference>
<comment type="caution">
    <text evidence="9">The sequence shown here is derived from an EMBL/GenBank/DDBJ whole genome shotgun (WGS) entry which is preliminary data.</text>
</comment>
<protein>
    <recommendedName>
        <fullName evidence="8">RING-type domain-containing protein</fullName>
    </recommendedName>
</protein>
<dbReference type="Pfam" id="PF13041">
    <property type="entry name" value="PPR_2"/>
    <property type="match status" value="1"/>
</dbReference>
<evidence type="ECO:0000256" key="4">
    <source>
        <dbReference type="ARBA" id="ARBA00022833"/>
    </source>
</evidence>
<keyword evidence="1" id="KW-0479">Metal-binding</keyword>
<dbReference type="Gene3D" id="1.25.40.10">
    <property type="entry name" value="Tetratricopeptide repeat domain"/>
    <property type="match status" value="3"/>
</dbReference>
<feature type="compositionally biased region" description="Polar residues" evidence="7">
    <location>
        <begin position="677"/>
        <end position="690"/>
    </location>
</feature>
<dbReference type="EMBL" id="CAUJNA010000713">
    <property type="protein sequence ID" value="CAJ1380468.1"/>
    <property type="molecule type" value="Genomic_DNA"/>
</dbReference>
<evidence type="ECO:0000256" key="3">
    <source>
        <dbReference type="ARBA" id="ARBA00022771"/>
    </source>
</evidence>
<evidence type="ECO:0000256" key="1">
    <source>
        <dbReference type="ARBA" id="ARBA00022723"/>
    </source>
</evidence>
<dbReference type="Pfam" id="PF13639">
    <property type="entry name" value="zf-RING_2"/>
    <property type="match status" value="1"/>
</dbReference>
<dbReference type="PROSITE" id="PS51375">
    <property type="entry name" value="PPR"/>
    <property type="match status" value="1"/>
</dbReference>
<feature type="region of interest" description="Disordered" evidence="7">
    <location>
        <begin position="667"/>
        <end position="697"/>
    </location>
</feature>
<dbReference type="GO" id="GO:0005737">
    <property type="term" value="C:cytoplasm"/>
    <property type="evidence" value="ECO:0007669"/>
    <property type="project" value="UniProtKB-ARBA"/>
</dbReference>
<dbReference type="CDD" id="cd16677">
    <property type="entry name" value="RING-H2_RNF32_rpt1"/>
    <property type="match status" value="1"/>
</dbReference>
<reference evidence="9" key="1">
    <citation type="submission" date="2023-08" db="EMBL/GenBank/DDBJ databases">
        <authorList>
            <person name="Chen Y."/>
            <person name="Shah S."/>
            <person name="Dougan E. K."/>
            <person name="Thang M."/>
            <person name="Chan C."/>
        </authorList>
    </citation>
    <scope>NUCLEOTIDE SEQUENCE</scope>
</reference>